<dbReference type="RefSeq" id="WP_129220201.1">
    <property type="nucleotide sequence ID" value="NZ_QYBC01000013.1"/>
</dbReference>
<keyword evidence="3 4" id="KW-0408">Iron</keyword>
<dbReference type="PANTHER" id="PTHR24305:SF166">
    <property type="entry name" value="CYTOCHROME P450 12A4, MITOCHONDRIAL-RELATED"/>
    <property type="match status" value="1"/>
</dbReference>
<reference evidence="5 6" key="2">
    <citation type="submission" date="2019-02" db="EMBL/GenBank/DDBJ databases">
        <title>'Lichenibacterium ramalinii' gen. nov. sp. nov., 'Lichenibacterium minor' gen. nov. sp. nov.</title>
        <authorList>
            <person name="Pankratov T."/>
        </authorList>
    </citation>
    <scope>NUCLEOTIDE SEQUENCE [LARGE SCALE GENOMIC DNA]</scope>
    <source>
        <strain evidence="5 6">RmlP001</strain>
    </source>
</reference>
<protein>
    <submittedName>
        <fullName evidence="5">Cytochrome P450</fullName>
    </submittedName>
</protein>
<organism evidence="5 6">
    <name type="scientific">Lichenibacterium ramalinae</name>
    <dbReference type="NCBI Taxonomy" id="2316527"/>
    <lineage>
        <taxon>Bacteria</taxon>
        <taxon>Pseudomonadati</taxon>
        <taxon>Pseudomonadota</taxon>
        <taxon>Alphaproteobacteria</taxon>
        <taxon>Hyphomicrobiales</taxon>
        <taxon>Lichenihabitantaceae</taxon>
        <taxon>Lichenibacterium</taxon>
    </lineage>
</organism>
<dbReference type="AlphaFoldDB" id="A0A4Q2RA64"/>
<evidence type="ECO:0000313" key="6">
    <source>
        <dbReference type="Proteomes" id="UP000289411"/>
    </source>
</evidence>
<keyword evidence="4" id="KW-0560">Oxidoreductase</keyword>
<sequence length="459" mass="49538">MERQSAVVPSGDGLVTVDRSLAAMLVAMLRDPLSALPPGVFDAPLVMERVAGRRRLHLLDPALIQDALVRHADDLVKTDDIRRVLGPALGEGLLTAEGAHWRWQRRGAAPAFAAARLGAFLPAMLAAAEATASRWAARGDGAVLDIGHETTVTTFDIIVATMLSGGAGLDVGRVERSVDDYLAPTAWVFALGLLGLPSWTPYPGRRRAAAAKRFFRGAMRAAVARRRAAPAGDDDLVSLLLASADPDTGRRMTDDELADNIATFIAAGHETTANGLAWTLHLLSRHPAEEERLVAEVRRVTGGGPVRPEHVGRLPYTRAVFEEAMRLYPPAPLIARQALRPFTLGPVRVEAGTALVVPIHALHRHRLLWEEPERFDPGRFSPERAGARHRYSFMPFGAGPRICIGAGFATLEAVAILAVLLGRFRLDSLGGPEPRPAMRVTLRPATPIRLRLRARDGGP</sequence>
<dbReference type="PROSITE" id="PS00086">
    <property type="entry name" value="CYTOCHROME_P450"/>
    <property type="match status" value="1"/>
</dbReference>
<dbReference type="GO" id="GO:0020037">
    <property type="term" value="F:heme binding"/>
    <property type="evidence" value="ECO:0007669"/>
    <property type="project" value="InterPro"/>
</dbReference>
<dbReference type="InterPro" id="IPR017972">
    <property type="entry name" value="Cyt_P450_CS"/>
</dbReference>
<dbReference type="InterPro" id="IPR036396">
    <property type="entry name" value="Cyt_P450_sf"/>
</dbReference>
<evidence type="ECO:0000256" key="2">
    <source>
        <dbReference type="ARBA" id="ARBA00010617"/>
    </source>
</evidence>
<evidence type="ECO:0000256" key="4">
    <source>
        <dbReference type="RuleBase" id="RU000461"/>
    </source>
</evidence>
<dbReference type="SUPFAM" id="SSF48264">
    <property type="entry name" value="Cytochrome P450"/>
    <property type="match status" value="1"/>
</dbReference>
<comment type="caution">
    <text evidence="5">The sequence shown here is derived from an EMBL/GenBank/DDBJ whole genome shotgun (WGS) entry which is preliminary data.</text>
</comment>
<dbReference type="GO" id="GO:0005506">
    <property type="term" value="F:iron ion binding"/>
    <property type="evidence" value="ECO:0007669"/>
    <property type="project" value="InterPro"/>
</dbReference>
<dbReference type="InterPro" id="IPR002401">
    <property type="entry name" value="Cyt_P450_E_grp-I"/>
</dbReference>
<evidence type="ECO:0000256" key="1">
    <source>
        <dbReference type="ARBA" id="ARBA00001971"/>
    </source>
</evidence>
<dbReference type="InterPro" id="IPR001128">
    <property type="entry name" value="Cyt_P450"/>
</dbReference>
<evidence type="ECO:0000256" key="3">
    <source>
        <dbReference type="PIRSR" id="PIRSR602401-1"/>
    </source>
</evidence>
<dbReference type="PANTHER" id="PTHR24305">
    <property type="entry name" value="CYTOCHROME P450"/>
    <property type="match status" value="1"/>
</dbReference>
<keyword evidence="4" id="KW-0503">Monooxygenase</keyword>
<reference evidence="5 6" key="1">
    <citation type="submission" date="2018-09" db="EMBL/GenBank/DDBJ databases">
        <authorList>
            <person name="Grouzdev D.S."/>
            <person name="Krutkina M.S."/>
        </authorList>
    </citation>
    <scope>NUCLEOTIDE SEQUENCE [LARGE SCALE GENOMIC DNA]</scope>
    <source>
        <strain evidence="5 6">RmlP001</strain>
    </source>
</reference>
<dbReference type="EMBL" id="QYBC01000013">
    <property type="protein sequence ID" value="RYB03631.1"/>
    <property type="molecule type" value="Genomic_DNA"/>
</dbReference>
<dbReference type="GO" id="GO:0004497">
    <property type="term" value="F:monooxygenase activity"/>
    <property type="evidence" value="ECO:0007669"/>
    <property type="project" value="UniProtKB-KW"/>
</dbReference>
<dbReference type="Pfam" id="PF00067">
    <property type="entry name" value="p450"/>
    <property type="match status" value="1"/>
</dbReference>
<keyword evidence="6" id="KW-1185">Reference proteome</keyword>
<dbReference type="OrthoDB" id="9764248at2"/>
<dbReference type="Gene3D" id="1.10.630.10">
    <property type="entry name" value="Cytochrome P450"/>
    <property type="match status" value="1"/>
</dbReference>
<dbReference type="GO" id="GO:0016705">
    <property type="term" value="F:oxidoreductase activity, acting on paired donors, with incorporation or reduction of molecular oxygen"/>
    <property type="evidence" value="ECO:0007669"/>
    <property type="project" value="InterPro"/>
</dbReference>
<keyword evidence="3 4" id="KW-0479">Metal-binding</keyword>
<accession>A0A4Q2RA64</accession>
<keyword evidence="3 4" id="KW-0349">Heme</keyword>
<dbReference type="Proteomes" id="UP000289411">
    <property type="component" value="Unassembled WGS sequence"/>
</dbReference>
<evidence type="ECO:0000313" key="5">
    <source>
        <dbReference type="EMBL" id="RYB03631.1"/>
    </source>
</evidence>
<comment type="cofactor">
    <cofactor evidence="1 3">
        <name>heme</name>
        <dbReference type="ChEBI" id="CHEBI:30413"/>
    </cofactor>
</comment>
<dbReference type="InterPro" id="IPR050121">
    <property type="entry name" value="Cytochrome_P450_monoxygenase"/>
</dbReference>
<dbReference type="PRINTS" id="PR00385">
    <property type="entry name" value="P450"/>
</dbReference>
<name>A0A4Q2RA64_9HYPH</name>
<proteinExistence type="inferred from homology"/>
<dbReference type="PRINTS" id="PR00463">
    <property type="entry name" value="EP450I"/>
</dbReference>
<gene>
    <name evidence="5" type="ORF">D3272_15895</name>
</gene>
<comment type="similarity">
    <text evidence="2 4">Belongs to the cytochrome P450 family.</text>
</comment>
<feature type="binding site" description="axial binding residue" evidence="3">
    <location>
        <position position="403"/>
    </location>
    <ligand>
        <name>heme</name>
        <dbReference type="ChEBI" id="CHEBI:30413"/>
    </ligand>
    <ligandPart>
        <name>Fe</name>
        <dbReference type="ChEBI" id="CHEBI:18248"/>
    </ligandPart>
</feature>